<protein>
    <submittedName>
        <fullName evidence="2">ABC-2 family transporter protein</fullName>
    </submittedName>
</protein>
<sequence>MRRYLELAAAEFRRYSTYRLAVVAGVVTQSVFGFIRISVMFAAIAASGGTLLGYNQKLASTYVWLGQALIAPLAIFAWTEIADRVRTGEIAVDIARPIDLQLGWWARDVGRAGFQLLSRGLPPLLIGGLTVGLALPTSWTAYPLGLISLALALSISFTLRYLLNLVAFWSVDVRGFIGLYFVLVGPLCGLFVPIHLFPPWLRTIAYATPFPSMLQVPIDVLSGLVLGAAAALQVLMQLGWLVLLVALARVVTWRGSRRLVVQGG</sequence>
<keyword evidence="1" id="KW-0472">Membrane</keyword>
<name>A0ABP7A4D2_9ACTN</name>
<dbReference type="Pfam" id="PF06182">
    <property type="entry name" value="ABC2_membrane_6"/>
    <property type="match status" value="1"/>
</dbReference>
<evidence type="ECO:0000313" key="3">
    <source>
        <dbReference type="Proteomes" id="UP001501490"/>
    </source>
</evidence>
<dbReference type="Proteomes" id="UP001501490">
    <property type="component" value="Unassembled WGS sequence"/>
</dbReference>
<feature type="transmembrane region" description="Helical" evidence="1">
    <location>
        <begin position="141"/>
        <end position="163"/>
    </location>
</feature>
<reference evidence="3" key="1">
    <citation type="journal article" date="2019" name="Int. J. Syst. Evol. Microbiol.">
        <title>The Global Catalogue of Microorganisms (GCM) 10K type strain sequencing project: providing services to taxonomists for standard genome sequencing and annotation.</title>
        <authorList>
            <consortium name="The Broad Institute Genomics Platform"/>
            <consortium name="The Broad Institute Genome Sequencing Center for Infectious Disease"/>
            <person name="Wu L."/>
            <person name="Ma J."/>
        </authorList>
    </citation>
    <scope>NUCLEOTIDE SEQUENCE [LARGE SCALE GENOMIC DNA]</scope>
    <source>
        <strain evidence="3">JCM 16929</strain>
    </source>
</reference>
<keyword evidence="1" id="KW-1133">Transmembrane helix</keyword>
<feature type="transmembrane region" description="Helical" evidence="1">
    <location>
        <begin position="221"/>
        <end position="248"/>
    </location>
</feature>
<evidence type="ECO:0000313" key="2">
    <source>
        <dbReference type="EMBL" id="GAA3624751.1"/>
    </source>
</evidence>
<organism evidence="2 3">
    <name type="scientific">Microlunatus ginsengisoli</name>
    <dbReference type="NCBI Taxonomy" id="363863"/>
    <lineage>
        <taxon>Bacteria</taxon>
        <taxon>Bacillati</taxon>
        <taxon>Actinomycetota</taxon>
        <taxon>Actinomycetes</taxon>
        <taxon>Propionibacteriales</taxon>
        <taxon>Propionibacteriaceae</taxon>
        <taxon>Microlunatus</taxon>
    </lineage>
</organism>
<feature type="transmembrane region" description="Helical" evidence="1">
    <location>
        <begin position="20"/>
        <end position="46"/>
    </location>
</feature>
<dbReference type="PANTHER" id="PTHR36832:SF2">
    <property type="entry name" value="INTEGRAL MEMBRANE PROTEIN"/>
    <property type="match status" value="1"/>
</dbReference>
<feature type="transmembrane region" description="Helical" evidence="1">
    <location>
        <begin position="175"/>
        <end position="201"/>
    </location>
</feature>
<accession>A0ABP7A4D2</accession>
<keyword evidence="1" id="KW-0812">Transmembrane</keyword>
<feature type="transmembrane region" description="Helical" evidence="1">
    <location>
        <begin position="116"/>
        <end position="135"/>
    </location>
</feature>
<proteinExistence type="predicted"/>
<dbReference type="PANTHER" id="PTHR36832">
    <property type="entry name" value="SLR1174 PROTEIN-RELATED"/>
    <property type="match status" value="1"/>
</dbReference>
<evidence type="ECO:0000256" key="1">
    <source>
        <dbReference type="SAM" id="Phobius"/>
    </source>
</evidence>
<dbReference type="EMBL" id="BAABAB010000021">
    <property type="protein sequence ID" value="GAA3624751.1"/>
    <property type="molecule type" value="Genomic_DNA"/>
</dbReference>
<comment type="caution">
    <text evidence="2">The sequence shown here is derived from an EMBL/GenBank/DDBJ whole genome shotgun (WGS) entry which is preliminary data.</text>
</comment>
<feature type="transmembrane region" description="Helical" evidence="1">
    <location>
        <begin position="58"/>
        <end position="78"/>
    </location>
</feature>
<gene>
    <name evidence="2" type="ORF">GCM10022236_28830</name>
</gene>
<dbReference type="InterPro" id="IPR010390">
    <property type="entry name" value="ABC-2_transporter-like"/>
</dbReference>
<keyword evidence="3" id="KW-1185">Reference proteome</keyword>